<protein>
    <submittedName>
        <fullName evidence="1">Uncharacterized protein</fullName>
    </submittedName>
</protein>
<keyword evidence="2" id="KW-1185">Reference proteome</keyword>
<evidence type="ECO:0000313" key="1">
    <source>
        <dbReference type="EMBL" id="KAK7377173.1"/>
    </source>
</evidence>
<comment type="caution">
    <text evidence="1">The sequence shown here is derived from an EMBL/GenBank/DDBJ whole genome shotgun (WGS) entry which is preliminary data.</text>
</comment>
<dbReference type="Proteomes" id="UP001374584">
    <property type="component" value="Unassembled WGS sequence"/>
</dbReference>
<proteinExistence type="predicted"/>
<dbReference type="AlphaFoldDB" id="A0AAN9NUI4"/>
<evidence type="ECO:0000313" key="2">
    <source>
        <dbReference type="Proteomes" id="UP001374584"/>
    </source>
</evidence>
<gene>
    <name evidence="1" type="ORF">VNO80_02593</name>
</gene>
<dbReference type="EMBL" id="JAYMYR010000002">
    <property type="protein sequence ID" value="KAK7377173.1"/>
    <property type="molecule type" value="Genomic_DNA"/>
</dbReference>
<name>A0AAN9NUI4_PHACN</name>
<reference evidence="1 2" key="1">
    <citation type="submission" date="2024-01" db="EMBL/GenBank/DDBJ databases">
        <title>The genomes of 5 underutilized Papilionoideae crops provide insights into root nodulation and disease resistanc.</title>
        <authorList>
            <person name="Jiang F."/>
        </authorList>
    </citation>
    <scope>NUCLEOTIDE SEQUENCE [LARGE SCALE GENOMIC DNA]</scope>
    <source>
        <strain evidence="1">JINMINGXINNONG_FW02</strain>
        <tissue evidence="1">Leaves</tissue>
    </source>
</reference>
<sequence>MLWFCPGRCSSGAVTGHHHLRPTWLNLVLMRVIAIEQFSFIELQKLGLVVIGYEKKSALACWYGAERLLLFLMCGAEQLVVLCRASCGHWIREL</sequence>
<organism evidence="1 2">
    <name type="scientific">Phaseolus coccineus</name>
    <name type="common">Scarlet runner bean</name>
    <name type="synonym">Phaseolus multiflorus</name>
    <dbReference type="NCBI Taxonomy" id="3886"/>
    <lineage>
        <taxon>Eukaryota</taxon>
        <taxon>Viridiplantae</taxon>
        <taxon>Streptophyta</taxon>
        <taxon>Embryophyta</taxon>
        <taxon>Tracheophyta</taxon>
        <taxon>Spermatophyta</taxon>
        <taxon>Magnoliopsida</taxon>
        <taxon>eudicotyledons</taxon>
        <taxon>Gunneridae</taxon>
        <taxon>Pentapetalae</taxon>
        <taxon>rosids</taxon>
        <taxon>fabids</taxon>
        <taxon>Fabales</taxon>
        <taxon>Fabaceae</taxon>
        <taxon>Papilionoideae</taxon>
        <taxon>50 kb inversion clade</taxon>
        <taxon>NPAAA clade</taxon>
        <taxon>indigoferoid/millettioid clade</taxon>
        <taxon>Phaseoleae</taxon>
        <taxon>Phaseolus</taxon>
    </lineage>
</organism>
<accession>A0AAN9NUI4</accession>